<dbReference type="EMBL" id="JAUEPN010000005">
    <property type="protein sequence ID" value="KAK3293980.1"/>
    <property type="molecule type" value="Genomic_DNA"/>
</dbReference>
<evidence type="ECO:0000256" key="5">
    <source>
        <dbReference type="RuleBase" id="RU363051"/>
    </source>
</evidence>
<evidence type="ECO:0000256" key="4">
    <source>
        <dbReference type="RuleBase" id="RU004241"/>
    </source>
</evidence>
<gene>
    <name evidence="7" type="ORF">B0H64DRAFT_462307</name>
</gene>
<dbReference type="GeneID" id="87844494"/>
<evidence type="ECO:0000313" key="8">
    <source>
        <dbReference type="Proteomes" id="UP001278766"/>
    </source>
</evidence>
<dbReference type="InterPro" id="IPR044831">
    <property type="entry name" value="Ccp1-like"/>
</dbReference>
<name>A0AAE0HCG4_9PEZI</name>
<keyword evidence="2" id="KW-0349">Heme</keyword>
<sequence length="485" mass="53183">MSYLKLFSVLTLLAPLLWPTSAYTWPNTDTDILEAIYYQQIGYDGRRFSAFVRTCETGNNLGPGRTNSAEWIRTAYHDMATADVETGIGGMDASIGFERSRQENVGFHAFTETLLFFGDFMSARSSMADLIALGAVMSVTACTISPNRKPLFLPFRAGRVDATEAGPFGTPEPHQDLTSHTRSFEKQGFNSTEMIGLVACGHSLGGVNGRDFPEIVPAKNDSTNVDSKQAFDTNTVPKGVQLSEVITPIPLKPDNLFIAMNDGGNMTITGDIRIRIDDNLPTDSRQVFIHFKPRSPSTPAIPPVEATRLSENTTAWHPYAPSFEWWNFTTTVPASQGFESFTVEVVDDGQSTVHANGGGGFPLQTDLIPQNHLSCSSVYLGRAYLLNLTVAVRDELNFQDVKLTVPIPVRQAESVVPRFESHVLDMEKTGVLADTGYSLYTASLDVRPEHMYVTIMSYGLSGRGGARDVEVPFVLWKGMGTCPYS</sequence>
<evidence type="ECO:0000256" key="3">
    <source>
        <dbReference type="ARBA" id="ARBA00023002"/>
    </source>
</evidence>
<dbReference type="InterPro" id="IPR010255">
    <property type="entry name" value="Haem_peroxidase_sf"/>
</dbReference>
<evidence type="ECO:0000259" key="6">
    <source>
        <dbReference type="PROSITE" id="PS50873"/>
    </source>
</evidence>
<keyword evidence="2" id="KW-0408">Iron</keyword>
<evidence type="ECO:0000313" key="7">
    <source>
        <dbReference type="EMBL" id="KAK3293980.1"/>
    </source>
</evidence>
<dbReference type="PANTHER" id="PTHR31356">
    <property type="entry name" value="THYLAKOID LUMENAL 29 KDA PROTEIN, CHLOROPLASTIC-RELATED"/>
    <property type="match status" value="1"/>
</dbReference>
<comment type="caution">
    <text evidence="7">The sequence shown here is derived from an EMBL/GenBank/DDBJ whole genome shotgun (WGS) entry which is preliminary data.</text>
</comment>
<protein>
    <recommendedName>
        <fullName evidence="5">Peroxidase</fullName>
        <ecNumber evidence="5">1.11.1.-</ecNumber>
    </recommendedName>
</protein>
<reference evidence="7" key="2">
    <citation type="submission" date="2023-06" db="EMBL/GenBank/DDBJ databases">
        <authorList>
            <consortium name="Lawrence Berkeley National Laboratory"/>
            <person name="Haridas S."/>
            <person name="Hensen N."/>
            <person name="Bonometti L."/>
            <person name="Westerberg I."/>
            <person name="Brannstrom I.O."/>
            <person name="Guillou S."/>
            <person name="Cros-Aarteil S."/>
            <person name="Calhoun S."/>
            <person name="Kuo A."/>
            <person name="Mondo S."/>
            <person name="Pangilinan J."/>
            <person name="Riley R."/>
            <person name="Labutti K."/>
            <person name="Andreopoulos B."/>
            <person name="Lipzen A."/>
            <person name="Chen C."/>
            <person name="Yanf M."/>
            <person name="Daum C."/>
            <person name="Ng V."/>
            <person name="Clum A."/>
            <person name="Steindorff A."/>
            <person name="Ohm R."/>
            <person name="Martin F."/>
            <person name="Silar P."/>
            <person name="Natvig D."/>
            <person name="Lalanne C."/>
            <person name="Gautier V."/>
            <person name="Ament-Velasquez S.L."/>
            <person name="Kruys A."/>
            <person name="Hutchinson M.I."/>
            <person name="Powell A.J."/>
            <person name="Barry K."/>
            <person name="Miller A.N."/>
            <person name="Grigoriev I.V."/>
            <person name="Debuchy R."/>
            <person name="Gladieux P."/>
            <person name="Thoren M.H."/>
            <person name="Johannesson H."/>
        </authorList>
    </citation>
    <scope>NUCLEOTIDE SEQUENCE</scope>
    <source>
        <strain evidence="7">CBS 168.71</strain>
    </source>
</reference>
<feature type="chain" id="PRO_5041766699" description="Peroxidase" evidence="5">
    <location>
        <begin position="23"/>
        <end position="485"/>
    </location>
</feature>
<keyword evidence="8" id="KW-1185">Reference proteome</keyword>
<dbReference type="GO" id="GO:0034599">
    <property type="term" value="P:cellular response to oxidative stress"/>
    <property type="evidence" value="ECO:0007669"/>
    <property type="project" value="InterPro"/>
</dbReference>
<dbReference type="GO" id="GO:0020037">
    <property type="term" value="F:heme binding"/>
    <property type="evidence" value="ECO:0007669"/>
    <property type="project" value="UniProtKB-UniRule"/>
</dbReference>
<dbReference type="RefSeq" id="XP_062657494.1">
    <property type="nucleotide sequence ID" value="XM_062807546.1"/>
</dbReference>
<dbReference type="GO" id="GO:0042744">
    <property type="term" value="P:hydrogen peroxide catabolic process"/>
    <property type="evidence" value="ECO:0007669"/>
    <property type="project" value="TreeGrafter"/>
</dbReference>
<comment type="similarity">
    <text evidence="4">Belongs to the peroxidase family.</text>
</comment>
<dbReference type="Gene3D" id="1.10.420.10">
    <property type="entry name" value="Peroxidase, domain 2"/>
    <property type="match status" value="1"/>
</dbReference>
<dbReference type="SUPFAM" id="SSF48113">
    <property type="entry name" value="Heme-dependent peroxidases"/>
    <property type="match status" value="1"/>
</dbReference>
<dbReference type="Gene3D" id="1.10.520.10">
    <property type="match status" value="1"/>
</dbReference>
<dbReference type="Proteomes" id="UP001278766">
    <property type="component" value="Unassembled WGS sequence"/>
</dbReference>
<keyword evidence="5" id="KW-0732">Signal</keyword>
<dbReference type="AlphaFoldDB" id="A0AAE0HCG4"/>
<dbReference type="GO" id="GO:0046872">
    <property type="term" value="F:metal ion binding"/>
    <property type="evidence" value="ECO:0007669"/>
    <property type="project" value="UniProtKB-UniRule"/>
</dbReference>
<feature type="domain" description="Plant heme peroxidase family profile" evidence="6">
    <location>
        <begin position="51"/>
        <end position="291"/>
    </location>
</feature>
<accession>A0AAE0HCG4</accession>
<keyword evidence="3 5" id="KW-0560">Oxidoreductase</keyword>
<keyword evidence="1 5" id="KW-0575">Peroxidase</keyword>
<evidence type="ECO:0000256" key="2">
    <source>
        <dbReference type="ARBA" id="ARBA00022617"/>
    </source>
</evidence>
<proteinExistence type="inferred from homology"/>
<keyword evidence="2" id="KW-0479">Metal-binding</keyword>
<evidence type="ECO:0000256" key="1">
    <source>
        <dbReference type="ARBA" id="ARBA00022559"/>
    </source>
</evidence>
<feature type="signal peptide" evidence="5">
    <location>
        <begin position="1"/>
        <end position="22"/>
    </location>
</feature>
<organism evidence="7 8">
    <name type="scientific">Chaetomium fimeti</name>
    <dbReference type="NCBI Taxonomy" id="1854472"/>
    <lineage>
        <taxon>Eukaryota</taxon>
        <taxon>Fungi</taxon>
        <taxon>Dikarya</taxon>
        <taxon>Ascomycota</taxon>
        <taxon>Pezizomycotina</taxon>
        <taxon>Sordariomycetes</taxon>
        <taxon>Sordariomycetidae</taxon>
        <taxon>Sordariales</taxon>
        <taxon>Chaetomiaceae</taxon>
        <taxon>Chaetomium</taxon>
    </lineage>
</organism>
<dbReference type="GO" id="GO:0000302">
    <property type="term" value="P:response to reactive oxygen species"/>
    <property type="evidence" value="ECO:0007669"/>
    <property type="project" value="TreeGrafter"/>
</dbReference>
<dbReference type="EC" id="1.11.1.-" evidence="5"/>
<reference evidence="7" key="1">
    <citation type="journal article" date="2023" name="Mol. Phylogenet. Evol.">
        <title>Genome-scale phylogeny and comparative genomics of the fungal order Sordariales.</title>
        <authorList>
            <person name="Hensen N."/>
            <person name="Bonometti L."/>
            <person name="Westerberg I."/>
            <person name="Brannstrom I.O."/>
            <person name="Guillou S."/>
            <person name="Cros-Aarteil S."/>
            <person name="Calhoun S."/>
            <person name="Haridas S."/>
            <person name="Kuo A."/>
            <person name="Mondo S."/>
            <person name="Pangilinan J."/>
            <person name="Riley R."/>
            <person name="LaButti K."/>
            <person name="Andreopoulos B."/>
            <person name="Lipzen A."/>
            <person name="Chen C."/>
            <person name="Yan M."/>
            <person name="Daum C."/>
            <person name="Ng V."/>
            <person name="Clum A."/>
            <person name="Steindorff A."/>
            <person name="Ohm R.A."/>
            <person name="Martin F."/>
            <person name="Silar P."/>
            <person name="Natvig D.O."/>
            <person name="Lalanne C."/>
            <person name="Gautier V."/>
            <person name="Ament-Velasquez S.L."/>
            <person name="Kruys A."/>
            <person name="Hutchinson M.I."/>
            <person name="Powell A.J."/>
            <person name="Barry K."/>
            <person name="Miller A.N."/>
            <person name="Grigoriev I.V."/>
            <person name="Debuchy R."/>
            <person name="Gladieux P."/>
            <person name="Hiltunen Thoren M."/>
            <person name="Johannesson H."/>
        </authorList>
    </citation>
    <scope>NUCLEOTIDE SEQUENCE</scope>
    <source>
        <strain evidence="7">CBS 168.71</strain>
    </source>
</reference>
<dbReference type="PROSITE" id="PS50873">
    <property type="entry name" value="PEROXIDASE_4"/>
    <property type="match status" value="1"/>
</dbReference>
<dbReference type="Pfam" id="PF00141">
    <property type="entry name" value="peroxidase"/>
    <property type="match status" value="1"/>
</dbReference>
<dbReference type="PANTHER" id="PTHR31356:SF53">
    <property type="entry name" value="HEME PEROXIDASE"/>
    <property type="match status" value="1"/>
</dbReference>
<dbReference type="InterPro" id="IPR002016">
    <property type="entry name" value="Haem_peroxidase"/>
</dbReference>
<dbReference type="GO" id="GO:0004601">
    <property type="term" value="F:peroxidase activity"/>
    <property type="evidence" value="ECO:0007669"/>
    <property type="project" value="UniProtKB-KW"/>
</dbReference>